<dbReference type="Proteomes" id="UP001223079">
    <property type="component" value="Unassembled WGS sequence"/>
</dbReference>
<evidence type="ECO:0000256" key="4">
    <source>
        <dbReference type="ARBA" id="ARBA00022840"/>
    </source>
</evidence>
<dbReference type="PIRSF" id="PIRSF039085">
    <property type="entry name" value="ABC_ATPase_HisP"/>
    <property type="match status" value="1"/>
</dbReference>
<evidence type="ECO:0000256" key="2">
    <source>
        <dbReference type="ARBA" id="ARBA00022448"/>
    </source>
</evidence>
<organism evidence="6 7">
    <name type="scientific">Streptococcus moroccensis</name>
    <dbReference type="NCBI Taxonomy" id="1451356"/>
    <lineage>
        <taxon>Bacteria</taxon>
        <taxon>Bacillati</taxon>
        <taxon>Bacillota</taxon>
        <taxon>Bacilli</taxon>
        <taxon>Lactobacillales</taxon>
        <taxon>Streptococcaceae</taxon>
        <taxon>Streptococcus</taxon>
    </lineage>
</organism>
<dbReference type="GO" id="GO:0005524">
    <property type="term" value="F:ATP binding"/>
    <property type="evidence" value="ECO:0007669"/>
    <property type="project" value="UniProtKB-KW"/>
</dbReference>
<dbReference type="PROSITE" id="PS50893">
    <property type="entry name" value="ABC_TRANSPORTER_2"/>
    <property type="match status" value="1"/>
</dbReference>
<dbReference type="SMART" id="SM00382">
    <property type="entry name" value="AAA"/>
    <property type="match status" value="1"/>
</dbReference>
<dbReference type="InterPro" id="IPR030679">
    <property type="entry name" value="ABC_ATPase_HisP-typ"/>
</dbReference>
<sequence>MSLVSFQAVNKYYGDFHALKDINLTFEDGQVIVLLGPSGSGKSTLIRTINGLEKIDNGNLVVNGHQVSGASSKDLIDLRKEVSMVFQHFNLYPHKTVLENVTLAPIKVLGISNEEALARAEKYLTYVNMWDRKDSFPAMLSGGQKQRIAIARGLAMKPELLLFDEPTSALDPETIGDVLAVMKKLAKNGTNMVVVTHEMGFAREVADRIIFMADGEVLVDTTDVNGFFDNPTDPRAQQFLSKIIHHTSERVSLDD</sequence>
<dbReference type="RefSeq" id="WP_307122641.1">
    <property type="nucleotide sequence ID" value="NZ_JAUSTM010000032.1"/>
</dbReference>
<evidence type="ECO:0000313" key="7">
    <source>
        <dbReference type="Proteomes" id="UP001223079"/>
    </source>
</evidence>
<dbReference type="EMBL" id="JAUSTM010000032">
    <property type="protein sequence ID" value="MDQ0223500.1"/>
    <property type="molecule type" value="Genomic_DNA"/>
</dbReference>
<dbReference type="Gene3D" id="3.40.50.300">
    <property type="entry name" value="P-loop containing nucleotide triphosphate hydrolases"/>
    <property type="match status" value="1"/>
</dbReference>
<keyword evidence="4 6" id="KW-0067">ATP-binding</keyword>
<dbReference type="Pfam" id="PF00005">
    <property type="entry name" value="ABC_tran"/>
    <property type="match status" value="1"/>
</dbReference>
<keyword evidence="6" id="KW-0378">Hydrolase</keyword>
<gene>
    <name evidence="6" type="ORF">J2S23_002077</name>
</gene>
<dbReference type="SUPFAM" id="SSF52540">
    <property type="entry name" value="P-loop containing nucleoside triphosphate hydrolases"/>
    <property type="match status" value="1"/>
</dbReference>
<feature type="domain" description="ABC transporter" evidence="5">
    <location>
        <begin position="4"/>
        <end position="239"/>
    </location>
</feature>
<keyword evidence="3" id="KW-0547">Nucleotide-binding</keyword>
<dbReference type="InterPro" id="IPR003593">
    <property type="entry name" value="AAA+_ATPase"/>
</dbReference>
<dbReference type="PANTHER" id="PTHR43166">
    <property type="entry name" value="AMINO ACID IMPORT ATP-BINDING PROTEIN"/>
    <property type="match status" value="1"/>
</dbReference>
<protein>
    <submittedName>
        <fullName evidence="6">Glutamine transport system ATP-binding protein</fullName>
        <ecNumber evidence="6">3.6.3.-</ecNumber>
    </submittedName>
</protein>
<evidence type="ECO:0000256" key="1">
    <source>
        <dbReference type="ARBA" id="ARBA00005417"/>
    </source>
</evidence>
<dbReference type="InterPro" id="IPR050086">
    <property type="entry name" value="MetN_ABC_transporter-like"/>
</dbReference>
<reference evidence="6 7" key="1">
    <citation type="submission" date="2023-07" db="EMBL/GenBank/DDBJ databases">
        <title>Genomic Encyclopedia of Type Strains, Phase IV (KMG-IV): sequencing the most valuable type-strain genomes for metagenomic binning, comparative biology and taxonomic classification.</title>
        <authorList>
            <person name="Goeker M."/>
        </authorList>
    </citation>
    <scope>NUCLEOTIDE SEQUENCE [LARGE SCALE GENOMIC DNA]</scope>
    <source>
        <strain evidence="6 7">DSM 105143</strain>
    </source>
</reference>
<evidence type="ECO:0000313" key="6">
    <source>
        <dbReference type="EMBL" id="MDQ0223500.1"/>
    </source>
</evidence>
<dbReference type="InterPro" id="IPR017871">
    <property type="entry name" value="ABC_transporter-like_CS"/>
</dbReference>
<dbReference type="PROSITE" id="PS00211">
    <property type="entry name" value="ABC_TRANSPORTER_1"/>
    <property type="match status" value="1"/>
</dbReference>
<dbReference type="EC" id="3.6.3.-" evidence="6"/>
<comment type="similarity">
    <text evidence="1">Belongs to the ABC transporter superfamily.</text>
</comment>
<dbReference type="InterPro" id="IPR003439">
    <property type="entry name" value="ABC_transporter-like_ATP-bd"/>
</dbReference>
<evidence type="ECO:0000259" key="5">
    <source>
        <dbReference type="PROSITE" id="PS50893"/>
    </source>
</evidence>
<accession>A0ABT9YUP1</accession>
<proteinExistence type="inferred from homology"/>
<dbReference type="InterPro" id="IPR027417">
    <property type="entry name" value="P-loop_NTPase"/>
</dbReference>
<keyword evidence="2" id="KW-0813">Transport</keyword>
<dbReference type="PANTHER" id="PTHR43166:SF4">
    <property type="entry name" value="PHOSPHONATES IMPORT ATP-BINDING PROTEIN PHNC"/>
    <property type="match status" value="1"/>
</dbReference>
<comment type="caution">
    <text evidence="6">The sequence shown here is derived from an EMBL/GenBank/DDBJ whole genome shotgun (WGS) entry which is preliminary data.</text>
</comment>
<keyword evidence="7" id="KW-1185">Reference proteome</keyword>
<name>A0ABT9YUP1_9STRE</name>
<dbReference type="CDD" id="cd03262">
    <property type="entry name" value="ABC_HisP_GlnQ"/>
    <property type="match status" value="1"/>
</dbReference>
<evidence type="ECO:0000256" key="3">
    <source>
        <dbReference type="ARBA" id="ARBA00022741"/>
    </source>
</evidence>
<dbReference type="GO" id="GO:0016787">
    <property type="term" value="F:hydrolase activity"/>
    <property type="evidence" value="ECO:0007669"/>
    <property type="project" value="UniProtKB-KW"/>
</dbReference>